<evidence type="ECO:0000256" key="1">
    <source>
        <dbReference type="ARBA" id="ARBA00004141"/>
    </source>
</evidence>
<feature type="transmembrane region" description="Helical" evidence="5">
    <location>
        <begin position="35"/>
        <end position="56"/>
    </location>
</feature>
<gene>
    <name evidence="7" type="ORF">JYK14_14375</name>
</gene>
<keyword evidence="8" id="KW-1185">Reference proteome</keyword>
<reference evidence="7 8" key="1">
    <citation type="submission" date="2021-12" db="EMBL/GenBank/DDBJ databases">
        <title>Siccirubricoccus leaddurans sp. nov., a high concentration Zn2+ tolerance bacterium.</title>
        <authorList>
            <person name="Cao Y."/>
        </authorList>
    </citation>
    <scope>NUCLEOTIDE SEQUENCE [LARGE SCALE GENOMIC DNA]</scope>
    <source>
        <strain evidence="7 8">KC 17139</strain>
    </source>
</reference>
<feature type="domain" description="NnrU" evidence="6">
    <location>
        <begin position="4"/>
        <end position="221"/>
    </location>
</feature>
<sequence>MLLLLLAALLWLGLHLGLAGTRLRDPVAARLGEAGFRIGFSLASAAALALLILAWRRAETLPLWSAPGWLRWVLAFAMLPAFILFAASLTAPNPTAIGGGGLRAGAARGIQRVTRHPMLCAIGLWATLHLIANGDTASLLFFGTLLLTVLAGMPSLDAKLARRAPEAWAPLVAATSILPFGAILAGRNRLALREIGWLAPLLGLLAWAAILHLHPRLFGAPVLLAAS</sequence>
<evidence type="ECO:0000313" key="8">
    <source>
        <dbReference type="Proteomes" id="UP001523392"/>
    </source>
</evidence>
<evidence type="ECO:0000256" key="5">
    <source>
        <dbReference type="SAM" id="Phobius"/>
    </source>
</evidence>
<protein>
    <submittedName>
        <fullName evidence="7">NnrU protein</fullName>
    </submittedName>
</protein>
<feature type="transmembrane region" description="Helical" evidence="5">
    <location>
        <begin position="116"/>
        <end position="132"/>
    </location>
</feature>
<evidence type="ECO:0000259" key="6">
    <source>
        <dbReference type="Pfam" id="PF07298"/>
    </source>
</evidence>
<feature type="transmembrane region" description="Helical" evidence="5">
    <location>
        <begin position="168"/>
        <end position="185"/>
    </location>
</feature>
<dbReference type="Pfam" id="PF07298">
    <property type="entry name" value="NnrU"/>
    <property type="match status" value="1"/>
</dbReference>
<accession>A0ABT1D5Y7</accession>
<keyword evidence="3 5" id="KW-1133">Transmembrane helix</keyword>
<dbReference type="RefSeq" id="WP_252953975.1">
    <property type="nucleotide sequence ID" value="NZ_JAFIRR010000088.1"/>
</dbReference>
<evidence type="ECO:0000313" key="7">
    <source>
        <dbReference type="EMBL" id="MCO6417342.1"/>
    </source>
</evidence>
<comment type="caution">
    <text evidence="7">The sequence shown here is derived from an EMBL/GenBank/DDBJ whole genome shotgun (WGS) entry which is preliminary data.</text>
</comment>
<proteinExistence type="predicted"/>
<organism evidence="7 8">
    <name type="scientific">Siccirubricoccus soli</name>
    <dbReference type="NCBI Taxonomy" id="2899147"/>
    <lineage>
        <taxon>Bacteria</taxon>
        <taxon>Pseudomonadati</taxon>
        <taxon>Pseudomonadota</taxon>
        <taxon>Alphaproteobacteria</taxon>
        <taxon>Acetobacterales</taxon>
        <taxon>Roseomonadaceae</taxon>
        <taxon>Siccirubricoccus</taxon>
    </lineage>
</organism>
<name>A0ABT1D5Y7_9PROT</name>
<comment type="subcellular location">
    <subcellularLocation>
        <location evidence="1">Membrane</location>
        <topology evidence="1">Multi-pass membrane protein</topology>
    </subcellularLocation>
</comment>
<dbReference type="Gene3D" id="1.20.120.1630">
    <property type="match status" value="1"/>
</dbReference>
<feature type="transmembrane region" description="Helical" evidence="5">
    <location>
        <begin position="197"/>
        <end position="214"/>
    </location>
</feature>
<feature type="transmembrane region" description="Helical" evidence="5">
    <location>
        <begin position="139"/>
        <end position="156"/>
    </location>
</feature>
<evidence type="ECO:0000256" key="3">
    <source>
        <dbReference type="ARBA" id="ARBA00022989"/>
    </source>
</evidence>
<dbReference type="InterPro" id="IPR009915">
    <property type="entry name" value="NnrU_dom"/>
</dbReference>
<evidence type="ECO:0000256" key="4">
    <source>
        <dbReference type="ARBA" id="ARBA00023136"/>
    </source>
</evidence>
<keyword evidence="4 5" id="KW-0472">Membrane</keyword>
<evidence type="ECO:0000256" key="2">
    <source>
        <dbReference type="ARBA" id="ARBA00022692"/>
    </source>
</evidence>
<keyword evidence="2 5" id="KW-0812">Transmembrane</keyword>
<dbReference type="Proteomes" id="UP001523392">
    <property type="component" value="Unassembled WGS sequence"/>
</dbReference>
<dbReference type="EMBL" id="JAFIRR010000088">
    <property type="protein sequence ID" value="MCO6417342.1"/>
    <property type="molecule type" value="Genomic_DNA"/>
</dbReference>
<feature type="transmembrane region" description="Helical" evidence="5">
    <location>
        <begin position="68"/>
        <end position="89"/>
    </location>
</feature>